<reference evidence="1 2" key="1">
    <citation type="journal article" date="2012" name="New Phytol.">
        <title>Insight into trade-off between wood decay and parasitism from the genome of a fungal forest pathogen.</title>
        <authorList>
            <person name="Olson A."/>
            <person name="Aerts A."/>
            <person name="Asiegbu F."/>
            <person name="Belbahri L."/>
            <person name="Bouzid O."/>
            <person name="Broberg A."/>
            <person name="Canback B."/>
            <person name="Coutinho P.M."/>
            <person name="Cullen D."/>
            <person name="Dalman K."/>
            <person name="Deflorio G."/>
            <person name="van Diepen L.T."/>
            <person name="Dunand C."/>
            <person name="Duplessis S."/>
            <person name="Durling M."/>
            <person name="Gonthier P."/>
            <person name="Grimwood J."/>
            <person name="Fossdal C.G."/>
            <person name="Hansson D."/>
            <person name="Henrissat B."/>
            <person name="Hietala A."/>
            <person name="Himmelstrand K."/>
            <person name="Hoffmeister D."/>
            <person name="Hogberg N."/>
            <person name="James T.Y."/>
            <person name="Karlsson M."/>
            <person name="Kohler A."/>
            <person name="Kues U."/>
            <person name="Lee Y.H."/>
            <person name="Lin Y.C."/>
            <person name="Lind M."/>
            <person name="Lindquist E."/>
            <person name="Lombard V."/>
            <person name="Lucas S."/>
            <person name="Lunden K."/>
            <person name="Morin E."/>
            <person name="Murat C."/>
            <person name="Park J."/>
            <person name="Raffaello T."/>
            <person name="Rouze P."/>
            <person name="Salamov A."/>
            <person name="Schmutz J."/>
            <person name="Solheim H."/>
            <person name="Stahlberg J."/>
            <person name="Velez H."/>
            <person name="de Vries R.P."/>
            <person name="Wiebenga A."/>
            <person name="Woodward S."/>
            <person name="Yakovlev I."/>
            <person name="Garbelotto M."/>
            <person name="Martin F."/>
            <person name="Grigoriev I.V."/>
            <person name="Stenlid J."/>
        </authorList>
    </citation>
    <scope>NUCLEOTIDE SEQUENCE [LARGE SCALE GENOMIC DNA]</scope>
    <source>
        <strain evidence="1 2">TC 32-1</strain>
    </source>
</reference>
<dbReference type="GeneID" id="20675901"/>
<protein>
    <submittedName>
        <fullName evidence="1">Uncharacterized protein</fullName>
    </submittedName>
</protein>
<evidence type="ECO:0000313" key="2">
    <source>
        <dbReference type="Proteomes" id="UP000030671"/>
    </source>
</evidence>
<organism evidence="1 2">
    <name type="scientific">Heterobasidion irregulare (strain TC 32-1)</name>
    <dbReference type="NCBI Taxonomy" id="747525"/>
    <lineage>
        <taxon>Eukaryota</taxon>
        <taxon>Fungi</taxon>
        <taxon>Dikarya</taxon>
        <taxon>Basidiomycota</taxon>
        <taxon>Agaricomycotina</taxon>
        <taxon>Agaricomycetes</taxon>
        <taxon>Russulales</taxon>
        <taxon>Bondarzewiaceae</taxon>
        <taxon>Heterobasidion</taxon>
        <taxon>Heterobasidion annosum species complex</taxon>
    </lineage>
</organism>
<name>W4KJL3_HETIT</name>
<dbReference type="Proteomes" id="UP000030671">
    <property type="component" value="Unassembled WGS sequence"/>
</dbReference>
<dbReference type="KEGG" id="hir:HETIRDRAFT_448962"/>
<keyword evidence="2" id="KW-1185">Reference proteome</keyword>
<proteinExistence type="predicted"/>
<accession>W4KJL3</accession>
<dbReference type="HOGENOM" id="CLU_900352_0_0_1"/>
<sequence>MSAPLPFNLSLDLDPSSLVNNSDLGHLLSTTTGDKERGSPTYPLDGMVNTPLPQWNLEPWVDERDGIPLWQHYLTEELSRTIEFDKLCATTSAVFLDKLRASVALGPAVAPDEPSFAGALVRMVTGWVYGGGDARNPSADLQLALTREVIRQVESYSGWGVQLVKAYAFKQCVDSGEETWSNAIHAYAGRPAPVNSVDPMLQSLSLLAYLGRQLQVVVNLEDVLSAVLPSIFSPGSMHLLLGSVYTVMKHPEELGIDIKRGLMVTLVSIISWYTHPTQTSIDANHAAQAIGGLLEGYRKAKIWAQGNGL</sequence>
<dbReference type="InParanoid" id="W4KJL3"/>
<gene>
    <name evidence="1" type="ORF">HETIRDRAFT_448962</name>
</gene>
<dbReference type="AlphaFoldDB" id="W4KJL3"/>
<dbReference type="RefSeq" id="XP_009542826.1">
    <property type="nucleotide sequence ID" value="XM_009544531.1"/>
</dbReference>
<dbReference type="EMBL" id="KI925455">
    <property type="protein sequence ID" value="ETW86042.1"/>
    <property type="molecule type" value="Genomic_DNA"/>
</dbReference>
<evidence type="ECO:0000313" key="1">
    <source>
        <dbReference type="EMBL" id="ETW86042.1"/>
    </source>
</evidence>